<proteinExistence type="predicted"/>
<organism evidence="1 2">
    <name type="scientific">Paradesertivirga mongoliensis</name>
    <dbReference type="NCBI Taxonomy" id="2100740"/>
    <lineage>
        <taxon>Bacteria</taxon>
        <taxon>Pseudomonadati</taxon>
        <taxon>Bacteroidota</taxon>
        <taxon>Sphingobacteriia</taxon>
        <taxon>Sphingobacteriales</taxon>
        <taxon>Sphingobacteriaceae</taxon>
        <taxon>Paradesertivirga</taxon>
    </lineage>
</organism>
<reference evidence="2" key="1">
    <citation type="journal article" date="2019" name="Int. J. Syst. Evol. Microbiol.">
        <title>The Global Catalogue of Microorganisms (GCM) 10K type strain sequencing project: providing services to taxonomists for standard genome sequencing and annotation.</title>
        <authorList>
            <consortium name="The Broad Institute Genomics Platform"/>
            <consortium name="The Broad Institute Genome Sequencing Center for Infectious Disease"/>
            <person name="Wu L."/>
            <person name="Ma J."/>
        </authorList>
    </citation>
    <scope>NUCLEOTIDE SEQUENCE [LARGE SCALE GENOMIC DNA]</scope>
    <source>
        <strain evidence="2">KCTC 42217</strain>
    </source>
</reference>
<protein>
    <recommendedName>
        <fullName evidence="3">Glycosyltransferase family 1 protein</fullName>
    </recommendedName>
</protein>
<dbReference type="RefSeq" id="WP_255898837.1">
    <property type="nucleotide sequence ID" value="NZ_JAFMZO010000001.1"/>
</dbReference>
<dbReference type="Proteomes" id="UP001597387">
    <property type="component" value="Unassembled WGS sequence"/>
</dbReference>
<dbReference type="SUPFAM" id="SSF53756">
    <property type="entry name" value="UDP-Glycosyltransferase/glycogen phosphorylase"/>
    <property type="match status" value="1"/>
</dbReference>
<accession>A0ABW4ZIT9</accession>
<comment type="caution">
    <text evidence="1">The sequence shown here is derived from an EMBL/GenBank/DDBJ whole genome shotgun (WGS) entry which is preliminary data.</text>
</comment>
<evidence type="ECO:0000313" key="1">
    <source>
        <dbReference type="EMBL" id="MFD2161650.1"/>
    </source>
</evidence>
<keyword evidence="2" id="KW-1185">Reference proteome</keyword>
<gene>
    <name evidence="1" type="ORF">ACFSJU_04545</name>
</gene>
<dbReference type="EMBL" id="JBHUHZ010000001">
    <property type="protein sequence ID" value="MFD2161650.1"/>
    <property type="molecule type" value="Genomic_DNA"/>
</dbReference>
<sequence length="322" mass="36963">MFNFVIDCSDSALNDYLKMPPEDAVRVFTRGDLNWCLQTYFILSKQNKIPVKCSNKLCDNSINLVHSDQLLRLKGRPSQFLVCVRADYPKRRWAHYHIVQNKKQLDANTSYVPHWVQPGLIKRDESRKGVTRIAYAGEIQNGNLAGSVSAWRELFRPHNIQFVVLEGGTWHDLKNIDVLIGIRSFSSQTYDTKPPTKLFSAWHANIPFIGGNDSAFMQVAKPGEDYLLAKTPEEAVAAVLKLRDNDDLYERLVETGKKKGLEYNESTIAEEWLNILTGPVTSRYEEWKARPGYECRQFNLKQNIGITEHELKRAIKRLIHIG</sequence>
<name>A0ABW4ZIT9_9SPHI</name>
<evidence type="ECO:0008006" key="3">
    <source>
        <dbReference type="Google" id="ProtNLM"/>
    </source>
</evidence>
<evidence type="ECO:0000313" key="2">
    <source>
        <dbReference type="Proteomes" id="UP001597387"/>
    </source>
</evidence>